<sequence>MLHLICIAIYARANSTLESYAVLDEPRGTAACAFGAAAALVEEQDVSEPWGDLFLDAVNWLTGSKAVFVISVILLCLGTHDSLAQITRTSFFCAGTLDSAASTLFIQVLGMCLDAAVLALLWQIMSWTKSTHARLQALSSVLQLTFALALSVFTISALFSGRSIWAVYMSDVFTSGFLLSAVLVAFTILMCESTPMAPAATLVMAVGQVASLENVARMQIWLHGTAFGTIRPLYYLFFGYSLILSRRHFEMLKTIQRLFIFCSLAVIIFTALPLALLREGRHELHIHPLNKLIYEARIMSDTWLVKVSTSGSLRVAVSEYRERNHGREPPPGFDAWYSFALEKKSAIIDHFPQINHDLLPFRKLSPKVLRQRVSQLSDKPGIAVVEIRGGKVSTTSTMGEPSSKLLSHLVSMISAFSKHLPDMDIPVNLHDRPRVLQTSRQSSDAWTPTSVAEWQHAISRSCPPGSSARSRTAWSVRDFTTRYLSSYSKWQFTTYWEGSLDTCDQADVPYLHGFHMAPQANGDLFVQLMPVFSRSKTGGFGDILLPFPNDEDAEQESMGNFNGKETNLYWRGGGPPLPNNGEKFAYARIPTMELNGLLPLDVAFTTEREAHTCSGTSCDLARLELGAAGPQTAPLDHRYLLVLDADTGPSTNPTAMAAMGSSAVPFVSTIFTHWYWSATLSYFTGLQDQTQSGADREGEQGEGGQEPGTGHVTIAGKAVGLSGNLDDARWIASQGKAWAKRP</sequence>
<feature type="region of interest" description="Disordered" evidence="1">
    <location>
        <begin position="690"/>
        <end position="712"/>
    </location>
</feature>
<organism evidence="3 4">
    <name type="scientific">Parascedosporium putredinis</name>
    <dbReference type="NCBI Taxonomy" id="1442378"/>
    <lineage>
        <taxon>Eukaryota</taxon>
        <taxon>Fungi</taxon>
        <taxon>Dikarya</taxon>
        <taxon>Ascomycota</taxon>
        <taxon>Pezizomycotina</taxon>
        <taxon>Sordariomycetes</taxon>
        <taxon>Hypocreomycetidae</taxon>
        <taxon>Microascales</taxon>
        <taxon>Microascaceae</taxon>
        <taxon>Parascedosporium</taxon>
    </lineage>
</organism>
<feature type="transmembrane region" description="Helical" evidence="2">
    <location>
        <begin position="104"/>
        <end position="125"/>
    </location>
</feature>
<keyword evidence="2" id="KW-0812">Transmembrane</keyword>
<evidence type="ECO:0000313" key="4">
    <source>
        <dbReference type="Proteomes" id="UP000838763"/>
    </source>
</evidence>
<evidence type="ECO:0000256" key="2">
    <source>
        <dbReference type="SAM" id="Phobius"/>
    </source>
</evidence>
<dbReference type="Proteomes" id="UP000838763">
    <property type="component" value="Unassembled WGS sequence"/>
</dbReference>
<keyword evidence="2" id="KW-0472">Membrane</keyword>
<dbReference type="AlphaFoldDB" id="A0A9P1MDC9"/>
<feature type="transmembrane region" description="Helical" evidence="2">
    <location>
        <begin position="218"/>
        <end position="237"/>
    </location>
</feature>
<dbReference type="OrthoDB" id="541052at2759"/>
<feature type="transmembrane region" description="Helical" evidence="2">
    <location>
        <begin position="165"/>
        <end position="189"/>
    </location>
</feature>
<keyword evidence="2" id="KW-1133">Transmembrane helix</keyword>
<protein>
    <submittedName>
        <fullName evidence="3">Uncharacterized protein</fullName>
    </submittedName>
</protein>
<proteinExistence type="predicted"/>
<feature type="transmembrane region" description="Helical" evidence="2">
    <location>
        <begin position="137"/>
        <end position="159"/>
    </location>
</feature>
<accession>A0A9P1MDC9</accession>
<feature type="transmembrane region" description="Helical" evidence="2">
    <location>
        <begin position="258"/>
        <end position="277"/>
    </location>
</feature>
<name>A0A9P1MDC9_9PEZI</name>
<dbReference type="EMBL" id="CALLCH030000018">
    <property type="protein sequence ID" value="CAI4218755.1"/>
    <property type="molecule type" value="Genomic_DNA"/>
</dbReference>
<keyword evidence="4" id="KW-1185">Reference proteome</keyword>
<comment type="caution">
    <text evidence="3">The sequence shown here is derived from an EMBL/GenBank/DDBJ whole genome shotgun (WGS) entry which is preliminary data.</text>
</comment>
<evidence type="ECO:0000313" key="3">
    <source>
        <dbReference type="EMBL" id="CAI4218755.1"/>
    </source>
</evidence>
<gene>
    <name evidence="3" type="ORF">PPNO1_LOCUS8329</name>
</gene>
<evidence type="ECO:0000256" key="1">
    <source>
        <dbReference type="SAM" id="MobiDB-lite"/>
    </source>
</evidence>
<reference evidence="3" key="1">
    <citation type="submission" date="2022-11" db="EMBL/GenBank/DDBJ databases">
        <authorList>
            <person name="Scott C."/>
            <person name="Bruce N."/>
        </authorList>
    </citation>
    <scope>NUCLEOTIDE SEQUENCE</scope>
</reference>